<dbReference type="Pfam" id="PF03114">
    <property type="entry name" value="BAR"/>
    <property type="match status" value="1"/>
</dbReference>
<dbReference type="AlphaFoldDB" id="A0A6A6PY30"/>
<dbReference type="GeneID" id="54471393"/>
<dbReference type="PROSITE" id="PS51021">
    <property type="entry name" value="BAR"/>
    <property type="match status" value="1"/>
</dbReference>
<dbReference type="OrthoDB" id="14167at2759"/>
<organism evidence="3 4">
    <name type="scientific">Neohortaea acidophila</name>
    <dbReference type="NCBI Taxonomy" id="245834"/>
    <lineage>
        <taxon>Eukaryota</taxon>
        <taxon>Fungi</taxon>
        <taxon>Dikarya</taxon>
        <taxon>Ascomycota</taxon>
        <taxon>Pezizomycotina</taxon>
        <taxon>Dothideomycetes</taxon>
        <taxon>Dothideomycetidae</taxon>
        <taxon>Mycosphaerellales</taxon>
        <taxon>Teratosphaeriaceae</taxon>
        <taxon>Neohortaea</taxon>
    </lineage>
</organism>
<evidence type="ECO:0000313" key="4">
    <source>
        <dbReference type="Proteomes" id="UP000799767"/>
    </source>
</evidence>
<dbReference type="GO" id="GO:0005737">
    <property type="term" value="C:cytoplasm"/>
    <property type="evidence" value="ECO:0007669"/>
    <property type="project" value="InterPro"/>
</dbReference>
<accession>A0A6A6PY30</accession>
<reference evidence="3" key="1">
    <citation type="journal article" date="2020" name="Stud. Mycol.">
        <title>101 Dothideomycetes genomes: a test case for predicting lifestyles and emergence of pathogens.</title>
        <authorList>
            <person name="Haridas S."/>
            <person name="Albert R."/>
            <person name="Binder M."/>
            <person name="Bloem J."/>
            <person name="Labutti K."/>
            <person name="Salamov A."/>
            <person name="Andreopoulos B."/>
            <person name="Baker S."/>
            <person name="Barry K."/>
            <person name="Bills G."/>
            <person name="Bluhm B."/>
            <person name="Cannon C."/>
            <person name="Castanera R."/>
            <person name="Culley D."/>
            <person name="Daum C."/>
            <person name="Ezra D."/>
            <person name="Gonzalez J."/>
            <person name="Henrissat B."/>
            <person name="Kuo A."/>
            <person name="Liang C."/>
            <person name="Lipzen A."/>
            <person name="Lutzoni F."/>
            <person name="Magnuson J."/>
            <person name="Mondo S."/>
            <person name="Nolan M."/>
            <person name="Ohm R."/>
            <person name="Pangilinan J."/>
            <person name="Park H.-J."/>
            <person name="Ramirez L."/>
            <person name="Alfaro M."/>
            <person name="Sun H."/>
            <person name="Tritt A."/>
            <person name="Yoshinaga Y."/>
            <person name="Zwiers L.-H."/>
            <person name="Turgeon B."/>
            <person name="Goodwin S."/>
            <person name="Spatafora J."/>
            <person name="Crous P."/>
            <person name="Grigoriev I."/>
        </authorList>
    </citation>
    <scope>NUCLEOTIDE SEQUENCE</scope>
    <source>
        <strain evidence="3">CBS 113389</strain>
    </source>
</reference>
<dbReference type="InterPro" id="IPR027267">
    <property type="entry name" value="AH/BAR_dom_sf"/>
</dbReference>
<gene>
    <name evidence="3" type="ORF">BDY17DRAFT_242870</name>
</gene>
<dbReference type="Proteomes" id="UP000799767">
    <property type="component" value="Unassembled WGS sequence"/>
</dbReference>
<dbReference type="SUPFAM" id="SSF103657">
    <property type="entry name" value="BAR/IMD domain-like"/>
    <property type="match status" value="1"/>
</dbReference>
<dbReference type="RefSeq" id="XP_033591198.1">
    <property type="nucleotide sequence ID" value="XM_033730391.1"/>
</dbReference>
<dbReference type="InterPro" id="IPR004148">
    <property type="entry name" value="BAR_dom"/>
</dbReference>
<evidence type="ECO:0000313" key="3">
    <source>
        <dbReference type="EMBL" id="KAF2484629.1"/>
    </source>
</evidence>
<dbReference type="SMART" id="SM00721">
    <property type="entry name" value="BAR"/>
    <property type="match status" value="1"/>
</dbReference>
<feature type="non-terminal residue" evidence="3">
    <location>
        <position position="230"/>
    </location>
</feature>
<dbReference type="Gene3D" id="1.20.1270.60">
    <property type="entry name" value="Arfaptin homology (AH) domain/BAR domain"/>
    <property type="match status" value="1"/>
</dbReference>
<protein>
    <recommendedName>
        <fullName evidence="2">BAR domain-containing protein</fullName>
    </recommendedName>
</protein>
<keyword evidence="1" id="KW-0175">Coiled coil</keyword>
<feature type="coiled-coil region" evidence="1">
    <location>
        <begin position="126"/>
        <end position="188"/>
    </location>
</feature>
<evidence type="ECO:0000259" key="2">
    <source>
        <dbReference type="PROSITE" id="PS51021"/>
    </source>
</evidence>
<proteinExistence type="predicted"/>
<keyword evidence="4" id="KW-1185">Reference proteome</keyword>
<feature type="domain" description="BAR" evidence="2">
    <location>
        <begin position="15"/>
        <end position="230"/>
    </location>
</feature>
<sequence>MNVGKKVDRFRQFAREKMGGDVATSTTDEFKALEMEMDLRHQGMESLHQSTSTYIKSLSKRDHGEKQEKQIAVGHFGTTLVSHGNDFEPDSDFGSCLLAMGRANERIARLQETYCANATSSWLESCERSLIQMKEYQSARKKLESRRLAFDTASTKMQKSKKEDYKAEEELRNQKQKYAESQEEVERRMFDIKEAEADSVADLTSFLDAELVYYERCREILLQLKKDWPA</sequence>
<dbReference type="EMBL" id="MU001634">
    <property type="protein sequence ID" value="KAF2484629.1"/>
    <property type="molecule type" value="Genomic_DNA"/>
</dbReference>
<evidence type="ECO:0000256" key="1">
    <source>
        <dbReference type="SAM" id="Coils"/>
    </source>
</evidence>
<name>A0A6A6PY30_9PEZI</name>